<comment type="caution">
    <text evidence="1">The sequence shown here is derived from an EMBL/GenBank/DDBJ whole genome shotgun (WGS) entry which is preliminary data.</text>
</comment>
<protein>
    <submittedName>
        <fullName evidence="1">Uncharacterized protein</fullName>
    </submittedName>
</protein>
<organism evidence="1 2">
    <name type="scientific">Abeliophyllum distichum</name>
    <dbReference type="NCBI Taxonomy" id="126358"/>
    <lineage>
        <taxon>Eukaryota</taxon>
        <taxon>Viridiplantae</taxon>
        <taxon>Streptophyta</taxon>
        <taxon>Embryophyta</taxon>
        <taxon>Tracheophyta</taxon>
        <taxon>Spermatophyta</taxon>
        <taxon>Magnoliopsida</taxon>
        <taxon>eudicotyledons</taxon>
        <taxon>Gunneridae</taxon>
        <taxon>Pentapetalae</taxon>
        <taxon>asterids</taxon>
        <taxon>lamiids</taxon>
        <taxon>Lamiales</taxon>
        <taxon>Oleaceae</taxon>
        <taxon>Forsythieae</taxon>
        <taxon>Abeliophyllum</taxon>
    </lineage>
</organism>
<sequence>MNNNEIAPVGRENNEENKLVRDFMTLQIIQSQSSIVYPHFGQPNFQLKTNVIHLFQNGHQFYGKADENQHTHVSRFLEMCKISQISRDLRRRHPATFIPIYSSQQSS</sequence>
<evidence type="ECO:0000313" key="2">
    <source>
        <dbReference type="Proteomes" id="UP001604336"/>
    </source>
</evidence>
<dbReference type="AlphaFoldDB" id="A0ABD1P3N7"/>
<keyword evidence="2" id="KW-1185">Reference proteome</keyword>
<accession>A0ABD1P3N7</accession>
<proteinExistence type="predicted"/>
<reference evidence="2" key="1">
    <citation type="submission" date="2024-07" db="EMBL/GenBank/DDBJ databases">
        <title>Two chromosome-level genome assemblies of Korean endemic species Abeliophyllum distichum and Forsythia ovata (Oleaceae).</title>
        <authorList>
            <person name="Jang H."/>
        </authorList>
    </citation>
    <scope>NUCLEOTIDE SEQUENCE [LARGE SCALE GENOMIC DNA]</scope>
</reference>
<gene>
    <name evidence="1" type="ORF">Adt_45918</name>
</gene>
<name>A0ABD1P3N7_9LAMI</name>
<evidence type="ECO:0000313" key="1">
    <source>
        <dbReference type="EMBL" id="KAL2458493.1"/>
    </source>
</evidence>
<dbReference type="EMBL" id="JBFOLK010000021">
    <property type="protein sequence ID" value="KAL2458493.1"/>
    <property type="molecule type" value="Genomic_DNA"/>
</dbReference>
<dbReference type="Proteomes" id="UP001604336">
    <property type="component" value="Unassembled WGS sequence"/>
</dbReference>